<dbReference type="EMBL" id="BDGG01000007">
    <property type="protein sequence ID" value="GAV01974.1"/>
    <property type="molecule type" value="Genomic_DNA"/>
</dbReference>
<dbReference type="OrthoDB" id="10064001at2759"/>
<feature type="coiled-coil region" evidence="1">
    <location>
        <begin position="6"/>
        <end position="54"/>
    </location>
</feature>
<reference evidence="2 3" key="1">
    <citation type="journal article" date="2016" name="Nat. Commun.">
        <title>Extremotolerant tardigrade genome and improved radiotolerance of human cultured cells by tardigrade-unique protein.</title>
        <authorList>
            <person name="Hashimoto T."/>
            <person name="Horikawa D.D."/>
            <person name="Saito Y."/>
            <person name="Kuwahara H."/>
            <person name="Kozuka-Hata H."/>
            <person name="Shin-I T."/>
            <person name="Minakuchi Y."/>
            <person name="Ohishi K."/>
            <person name="Motoyama A."/>
            <person name="Aizu T."/>
            <person name="Enomoto A."/>
            <person name="Kondo K."/>
            <person name="Tanaka S."/>
            <person name="Hara Y."/>
            <person name="Koshikawa S."/>
            <person name="Sagara H."/>
            <person name="Miura T."/>
            <person name="Yokobori S."/>
            <person name="Miyagawa K."/>
            <person name="Suzuki Y."/>
            <person name="Kubo T."/>
            <person name="Oyama M."/>
            <person name="Kohara Y."/>
            <person name="Fujiyama A."/>
            <person name="Arakawa K."/>
            <person name="Katayama T."/>
            <person name="Toyoda A."/>
            <person name="Kunieda T."/>
        </authorList>
    </citation>
    <scope>NUCLEOTIDE SEQUENCE [LARGE SCALE GENOMIC DNA]</scope>
    <source>
        <strain evidence="2 3">YOKOZUNA-1</strain>
    </source>
</reference>
<proteinExistence type="predicted"/>
<evidence type="ECO:0000313" key="2">
    <source>
        <dbReference type="EMBL" id="GAV01974.1"/>
    </source>
</evidence>
<keyword evidence="1" id="KW-0175">Coiled coil</keyword>
<dbReference type="Proteomes" id="UP000186922">
    <property type="component" value="Unassembled WGS sequence"/>
</dbReference>
<name>A0A1D1VSN4_RAMVA</name>
<evidence type="ECO:0000256" key="1">
    <source>
        <dbReference type="SAM" id="Coils"/>
    </source>
</evidence>
<keyword evidence="3" id="KW-1185">Reference proteome</keyword>
<accession>A0A1D1VSN4</accession>
<gene>
    <name evidence="2" type="primary">RvY_12596-1</name>
    <name evidence="2" type="synonym">RvY_12596.1</name>
    <name evidence="2" type="ORF">RvY_12596</name>
</gene>
<organism evidence="2 3">
    <name type="scientific">Ramazzottius varieornatus</name>
    <name type="common">Water bear</name>
    <name type="synonym">Tardigrade</name>
    <dbReference type="NCBI Taxonomy" id="947166"/>
    <lineage>
        <taxon>Eukaryota</taxon>
        <taxon>Metazoa</taxon>
        <taxon>Ecdysozoa</taxon>
        <taxon>Tardigrada</taxon>
        <taxon>Eutardigrada</taxon>
        <taxon>Parachela</taxon>
        <taxon>Hypsibioidea</taxon>
        <taxon>Ramazzottiidae</taxon>
        <taxon>Ramazzottius</taxon>
    </lineage>
</organism>
<protein>
    <submittedName>
        <fullName evidence="2">Uncharacterized protein</fullName>
    </submittedName>
</protein>
<comment type="caution">
    <text evidence="2">The sequence shown here is derived from an EMBL/GenBank/DDBJ whole genome shotgun (WGS) entry which is preliminary data.</text>
</comment>
<dbReference type="AlphaFoldDB" id="A0A1D1VSN4"/>
<sequence length="451" mass="50876">MTIEERNKLAHELNTLQQEIAVLDGETASRTAEIREREKNLVEVNDIIKDLKSKACAYALETKQIAQDVQERIAMDPKDKALMEGKNRLERVRGALLDLYAEQLVLKASFLAYAASLKGMGKKTRITKDLNEQTHQMMKDIPPLKQDIVTLRDKLTAFKRDTAEASVRLRDQIQQERERMITEAREQKYLVKLYEEEAKIMERLDSDLRLQLDSAVEVAGKLQLELRDNQKYFDHLTARLQYCIHHETLTPSGGMASILHRKKKTTSPTEAKPNEQVTAPKVDDTTVVTITAAQPKKEEGKLLVGKSAKKAADLQDILNDMDLKRGAMRAQIKYLEHKIQQLEIEVYISKMNVEIQMLQTSIKIETWKKTGKVPAAMTVSVIDTALRASQMPAVGSPSLHSPHDKPLETRHRVKRGSVGQDIIGAGKDSIVKGPRGVFGKTVDMAKGDKRI</sequence>
<evidence type="ECO:0000313" key="3">
    <source>
        <dbReference type="Proteomes" id="UP000186922"/>
    </source>
</evidence>